<dbReference type="EMBL" id="LR797345">
    <property type="protein sequence ID" value="CAB4204434.1"/>
    <property type="molecule type" value="Genomic_DNA"/>
</dbReference>
<dbReference type="EMBL" id="LR796921">
    <property type="protein sequence ID" value="CAB4174551.1"/>
    <property type="molecule type" value="Genomic_DNA"/>
</dbReference>
<sequence length="57" mass="6260">MSKAKREVAAAKEFPVSMPTKTRNEKMLGKIGSKPISLAKQFLRHIHGLPVQGMVAD</sequence>
<accession>A0A6J5PYP6</accession>
<gene>
    <name evidence="3" type="ORF">UFOVP1138_57</name>
    <name evidence="4" type="ORF">UFOVP1394_54</name>
    <name evidence="2" type="ORF">UFOVP975_63</name>
</gene>
<evidence type="ECO:0000313" key="4">
    <source>
        <dbReference type="EMBL" id="CAB4204434.1"/>
    </source>
</evidence>
<feature type="compositionally biased region" description="Basic and acidic residues" evidence="1">
    <location>
        <begin position="1"/>
        <end position="10"/>
    </location>
</feature>
<name>A0A6J5PYP6_9CAUD</name>
<evidence type="ECO:0000313" key="3">
    <source>
        <dbReference type="EMBL" id="CAB4186283.1"/>
    </source>
</evidence>
<evidence type="ECO:0000256" key="1">
    <source>
        <dbReference type="SAM" id="MobiDB-lite"/>
    </source>
</evidence>
<proteinExistence type="predicted"/>
<organism evidence="2">
    <name type="scientific">uncultured Caudovirales phage</name>
    <dbReference type="NCBI Taxonomy" id="2100421"/>
    <lineage>
        <taxon>Viruses</taxon>
        <taxon>Duplodnaviria</taxon>
        <taxon>Heunggongvirae</taxon>
        <taxon>Uroviricota</taxon>
        <taxon>Caudoviricetes</taxon>
        <taxon>Peduoviridae</taxon>
        <taxon>Maltschvirus</taxon>
        <taxon>Maltschvirus maltsch</taxon>
    </lineage>
</organism>
<evidence type="ECO:0000313" key="2">
    <source>
        <dbReference type="EMBL" id="CAB4174551.1"/>
    </source>
</evidence>
<reference evidence="2" key="1">
    <citation type="submission" date="2020-05" db="EMBL/GenBank/DDBJ databases">
        <authorList>
            <person name="Chiriac C."/>
            <person name="Salcher M."/>
            <person name="Ghai R."/>
            <person name="Kavagutti S V."/>
        </authorList>
    </citation>
    <scope>NUCLEOTIDE SEQUENCE</scope>
</reference>
<dbReference type="EMBL" id="LR797086">
    <property type="protein sequence ID" value="CAB4186283.1"/>
    <property type="molecule type" value="Genomic_DNA"/>
</dbReference>
<protein>
    <submittedName>
        <fullName evidence="2">Uncharacterized protein</fullName>
    </submittedName>
</protein>
<feature type="region of interest" description="Disordered" evidence="1">
    <location>
        <begin position="1"/>
        <end position="21"/>
    </location>
</feature>